<dbReference type="InterPro" id="IPR036259">
    <property type="entry name" value="MFS_trans_sf"/>
</dbReference>
<dbReference type="GO" id="GO:0005886">
    <property type="term" value="C:plasma membrane"/>
    <property type="evidence" value="ECO:0007669"/>
    <property type="project" value="UniProtKB-SubCell"/>
</dbReference>
<proteinExistence type="predicted"/>
<keyword evidence="2" id="KW-1003">Cell membrane</keyword>
<dbReference type="GO" id="GO:0022857">
    <property type="term" value="F:transmembrane transporter activity"/>
    <property type="evidence" value="ECO:0007669"/>
    <property type="project" value="InterPro"/>
</dbReference>
<evidence type="ECO:0008006" key="8">
    <source>
        <dbReference type="Google" id="ProtNLM"/>
    </source>
</evidence>
<feature type="transmembrane region" description="Helical" evidence="6">
    <location>
        <begin position="153"/>
        <end position="185"/>
    </location>
</feature>
<evidence type="ECO:0000256" key="2">
    <source>
        <dbReference type="ARBA" id="ARBA00022475"/>
    </source>
</evidence>
<feature type="transmembrane region" description="Helical" evidence="6">
    <location>
        <begin position="91"/>
        <end position="113"/>
    </location>
</feature>
<keyword evidence="5 6" id="KW-0472">Membrane</keyword>
<reference evidence="7" key="1">
    <citation type="journal article" date="2015" name="Nature">
        <title>Complex archaea that bridge the gap between prokaryotes and eukaryotes.</title>
        <authorList>
            <person name="Spang A."/>
            <person name="Saw J.H."/>
            <person name="Jorgensen S.L."/>
            <person name="Zaremba-Niedzwiedzka K."/>
            <person name="Martijn J."/>
            <person name="Lind A.E."/>
            <person name="van Eijk R."/>
            <person name="Schleper C."/>
            <person name="Guy L."/>
            <person name="Ettema T.J."/>
        </authorList>
    </citation>
    <scope>NUCLEOTIDE SEQUENCE</scope>
</reference>
<sequence>MEKHVSLSPRKRFSKSLAGDSLHDGRHTDVVNCQKLPGLRDYLITFVEIIAVVCTGLVRYRANGVKKERANVLKEIKEGLGYIRRHSSVKVLLVVGLLTALLAMPIRLLLPIFVVDIYHRGPDSLGLLVSSMGLGALAGSLVIATMGRWRRGLVLITGGIISGISLVLLALLPIYLAAAVIMLLLGVGDSTRRALNQTLILEVVEEEYQGRVISVYAMNFGLIPLGVMPASLIAQFFGGRAAAAVFGSLLLLIFITLLLSQKKLRRMV</sequence>
<evidence type="ECO:0000256" key="3">
    <source>
        <dbReference type="ARBA" id="ARBA00022692"/>
    </source>
</evidence>
<name>A0A0F9CNM3_9ZZZZ</name>
<dbReference type="PANTHER" id="PTHR23513:SF6">
    <property type="entry name" value="MAJOR FACILITATOR SUPERFAMILY ASSOCIATED DOMAIN-CONTAINING PROTEIN"/>
    <property type="match status" value="1"/>
</dbReference>
<evidence type="ECO:0000256" key="1">
    <source>
        <dbReference type="ARBA" id="ARBA00004651"/>
    </source>
</evidence>
<feature type="transmembrane region" description="Helical" evidence="6">
    <location>
        <begin position="125"/>
        <end position="146"/>
    </location>
</feature>
<dbReference type="AlphaFoldDB" id="A0A0F9CNM3"/>
<dbReference type="Gene3D" id="1.20.1250.20">
    <property type="entry name" value="MFS general substrate transporter like domains"/>
    <property type="match status" value="1"/>
</dbReference>
<organism evidence="7">
    <name type="scientific">marine sediment metagenome</name>
    <dbReference type="NCBI Taxonomy" id="412755"/>
    <lineage>
        <taxon>unclassified sequences</taxon>
        <taxon>metagenomes</taxon>
        <taxon>ecological metagenomes</taxon>
    </lineage>
</organism>
<dbReference type="Pfam" id="PF07690">
    <property type="entry name" value="MFS_1"/>
    <property type="match status" value="1"/>
</dbReference>
<dbReference type="SUPFAM" id="SSF103473">
    <property type="entry name" value="MFS general substrate transporter"/>
    <property type="match status" value="1"/>
</dbReference>
<feature type="transmembrane region" description="Helical" evidence="6">
    <location>
        <begin position="237"/>
        <end position="259"/>
    </location>
</feature>
<comment type="subcellular location">
    <subcellularLocation>
        <location evidence="1">Cell membrane</location>
        <topology evidence="1">Multi-pass membrane protein</topology>
    </subcellularLocation>
</comment>
<gene>
    <name evidence="7" type="ORF">LCGC14_2587980</name>
</gene>
<protein>
    <recommendedName>
        <fullName evidence="8">Major facilitator superfamily (MFS) profile domain-containing protein</fullName>
    </recommendedName>
</protein>
<feature type="transmembrane region" description="Helical" evidence="6">
    <location>
        <begin position="42"/>
        <end position="60"/>
    </location>
</feature>
<evidence type="ECO:0000256" key="4">
    <source>
        <dbReference type="ARBA" id="ARBA00022989"/>
    </source>
</evidence>
<dbReference type="EMBL" id="LAZR01043367">
    <property type="protein sequence ID" value="KKL07241.1"/>
    <property type="molecule type" value="Genomic_DNA"/>
</dbReference>
<keyword evidence="3 6" id="KW-0812">Transmembrane</keyword>
<comment type="caution">
    <text evidence="7">The sequence shown here is derived from an EMBL/GenBank/DDBJ whole genome shotgun (WGS) entry which is preliminary data.</text>
</comment>
<evidence type="ECO:0000256" key="6">
    <source>
        <dbReference type="SAM" id="Phobius"/>
    </source>
</evidence>
<dbReference type="InterPro" id="IPR011701">
    <property type="entry name" value="MFS"/>
</dbReference>
<accession>A0A0F9CNM3</accession>
<evidence type="ECO:0000256" key="5">
    <source>
        <dbReference type="ARBA" id="ARBA00023136"/>
    </source>
</evidence>
<keyword evidence="4 6" id="KW-1133">Transmembrane helix</keyword>
<evidence type="ECO:0000313" key="7">
    <source>
        <dbReference type="EMBL" id="KKL07241.1"/>
    </source>
</evidence>
<dbReference type="PANTHER" id="PTHR23513">
    <property type="entry name" value="INTEGRAL MEMBRANE EFFLUX PROTEIN-RELATED"/>
    <property type="match status" value="1"/>
</dbReference>